<sequence length="164" mass="18171">MIDEKSGRVATSKHRLEREDKKTACARAPFMRDSGCQPRVKTPDADIGLWLHNTADQGVDKHLAENLEDSVTARLTTEPGLHRVSLTCKDFIKDNCIVPILKLNVLYNSCLYVALNVNKSSSKRRGPSPSDNLSINPDLCTGDAAPTRLMAWRREQSPADVTDP</sequence>
<organism evidence="2 3">
    <name type="scientific">Elysia crispata</name>
    <name type="common">lettuce slug</name>
    <dbReference type="NCBI Taxonomy" id="231223"/>
    <lineage>
        <taxon>Eukaryota</taxon>
        <taxon>Metazoa</taxon>
        <taxon>Spiralia</taxon>
        <taxon>Lophotrochozoa</taxon>
        <taxon>Mollusca</taxon>
        <taxon>Gastropoda</taxon>
        <taxon>Heterobranchia</taxon>
        <taxon>Euthyneura</taxon>
        <taxon>Panpulmonata</taxon>
        <taxon>Sacoglossa</taxon>
        <taxon>Placobranchoidea</taxon>
        <taxon>Plakobranchidae</taxon>
        <taxon>Elysia</taxon>
    </lineage>
</organism>
<evidence type="ECO:0000313" key="3">
    <source>
        <dbReference type="Proteomes" id="UP001283361"/>
    </source>
</evidence>
<feature type="region of interest" description="Disordered" evidence="1">
    <location>
        <begin position="120"/>
        <end position="140"/>
    </location>
</feature>
<gene>
    <name evidence="2" type="ORF">RRG08_021415</name>
</gene>
<proteinExistence type="predicted"/>
<protein>
    <submittedName>
        <fullName evidence="2">Uncharacterized protein</fullName>
    </submittedName>
</protein>
<name>A0AAE1DSY0_9GAST</name>
<dbReference type="EMBL" id="JAWDGP010002600">
    <property type="protein sequence ID" value="KAK3781769.1"/>
    <property type="molecule type" value="Genomic_DNA"/>
</dbReference>
<evidence type="ECO:0000313" key="2">
    <source>
        <dbReference type="EMBL" id="KAK3781769.1"/>
    </source>
</evidence>
<keyword evidence="3" id="KW-1185">Reference proteome</keyword>
<dbReference type="Proteomes" id="UP001283361">
    <property type="component" value="Unassembled WGS sequence"/>
</dbReference>
<evidence type="ECO:0000256" key="1">
    <source>
        <dbReference type="SAM" id="MobiDB-lite"/>
    </source>
</evidence>
<comment type="caution">
    <text evidence="2">The sequence shown here is derived from an EMBL/GenBank/DDBJ whole genome shotgun (WGS) entry which is preliminary data.</text>
</comment>
<dbReference type="AlphaFoldDB" id="A0AAE1DSY0"/>
<accession>A0AAE1DSY0</accession>
<reference evidence="2" key="1">
    <citation type="journal article" date="2023" name="G3 (Bethesda)">
        <title>A reference genome for the long-term kleptoplast-retaining sea slug Elysia crispata morphotype clarki.</title>
        <authorList>
            <person name="Eastman K.E."/>
            <person name="Pendleton A.L."/>
            <person name="Shaikh M.A."/>
            <person name="Suttiyut T."/>
            <person name="Ogas R."/>
            <person name="Tomko P."/>
            <person name="Gavelis G."/>
            <person name="Widhalm J.R."/>
            <person name="Wisecaver J.H."/>
        </authorList>
    </citation>
    <scope>NUCLEOTIDE SEQUENCE</scope>
    <source>
        <strain evidence="2">ECLA1</strain>
    </source>
</reference>